<feature type="region of interest" description="Disordered" evidence="1">
    <location>
        <begin position="29"/>
        <end position="54"/>
    </location>
</feature>
<reference evidence="2" key="1">
    <citation type="journal article" date="2021" name="Proc. Natl. Acad. Sci. U.S.A.">
        <title>A Catalog of Tens of Thousands of Viruses from Human Metagenomes Reveals Hidden Associations with Chronic Diseases.</title>
        <authorList>
            <person name="Tisza M.J."/>
            <person name="Buck C.B."/>
        </authorList>
    </citation>
    <scope>NUCLEOTIDE SEQUENCE</scope>
    <source>
        <strain evidence="2">CtwJH20</strain>
    </source>
</reference>
<accession>A0A8S5TC99</accession>
<evidence type="ECO:0000313" key="2">
    <source>
        <dbReference type="EMBL" id="DAF60659.1"/>
    </source>
</evidence>
<sequence length="54" mass="5793">MWPPSLAASGWLCERSSASDRPVPAARLRGRLQGPSALPSPNPVLAHGRVQHRP</sequence>
<protein>
    <submittedName>
        <fullName evidence="2">Uncharacterized protein</fullName>
    </submittedName>
</protein>
<evidence type="ECO:0000256" key="1">
    <source>
        <dbReference type="SAM" id="MobiDB-lite"/>
    </source>
</evidence>
<dbReference type="EMBL" id="BK032792">
    <property type="protein sequence ID" value="DAF60659.1"/>
    <property type="molecule type" value="Genomic_DNA"/>
</dbReference>
<name>A0A8S5TC99_9CAUD</name>
<organism evidence="2">
    <name type="scientific">Podoviridae sp. ctwJH20</name>
    <dbReference type="NCBI Taxonomy" id="2827753"/>
    <lineage>
        <taxon>Viruses</taxon>
        <taxon>Duplodnaviria</taxon>
        <taxon>Heunggongvirae</taxon>
        <taxon>Uroviricota</taxon>
        <taxon>Caudoviricetes</taxon>
    </lineage>
</organism>
<proteinExistence type="predicted"/>